<gene>
    <name evidence="2" type="ORF">EI427_23000</name>
</gene>
<keyword evidence="3" id="KW-1185">Reference proteome</keyword>
<dbReference type="AlphaFoldDB" id="A0A3S9PA94"/>
<evidence type="ECO:0000313" key="3">
    <source>
        <dbReference type="Proteomes" id="UP000267268"/>
    </source>
</evidence>
<evidence type="ECO:0000259" key="1">
    <source>
        <dbReference type="Pfam" id="PF13936"/>
    </source>
</evidence>
<dbReference type="Pfam" id="PF13936">
    <property type="entry name" value="HTH_38"/>
    <property type="match status" value="1"/>
</dbReference>
<protein>
    <recommendedName>
        <fullName evidence="1">Transposase IS30-like HTH domain-containing protein</fullName>
    </recommendedName>
</protein>
<accession>A0A3S9PA94</accession>
<organism evidence="2 3">
    <name type="scientific">Flammeovirga pectinis</name>
    <dbReference type="NCBI Taxonomy" id="2494373"/>
    <lineage>
        <taxon>Bacteria</taxon>
        <taxon>Pseudomonadati</taxon>
        <taxon>Bacteroidota</taxon>
        <taxon>Cytophagia</taxon>
        <taxon>Cytophagales</taxon>
        <taxon>Flammeovirgaceae</taxon>
        <taxon>Flammeovirga</taxon>
    </lineage>
</organism>
<dbReference type="Proteomes" id="UP000267268">
    <property type="component" value="Chromosome 2"/>
</dbReference>
<dbReference type="InterPro" id="IPR025246">
    <property type="entry name" value="IS30-like_HTH"/>
</dbReference>
<proteinExistence type="predicted"/>
<dbReference type="KEGG" id="fll:EI427_23000"/>
<sequence>MNLKNLPHFKRKLLQRYIELKKYSVAWIAEYLEVSPSTIYRELKRNTNPHTEKYDADYAHKLYRARKKYAGSRKKNPFRIHPLRTTKYKLHDERRLIYWYSDQYYFRLNLRKWKFSTSGYKIYAERLGIKKFHYLNNWEYYDLLLEHMKFFIKFKPSTLPKYYWMRRLIKKEATLKVWKNPVPQMQQKKCV</sequence>
<reference evidence="2 3" key="1">
    <citation type="submission" date="2018-12" db="EMBL/GenBank/DDBJ databases">
        <title>Flammeovirga pectinis sp. nov., isolated from the gut of the Korean scallop, Patinopecten yessoensis.</title>
        <authorList>
            <person name="Bae J.-W."/>
            <person name="Jeong Y.-S."/>
            <person name="Kang W."/>
        </authorList>
    </citation>
    <scope>NUCLEOTIDE SEQUENCE [LARGE SCALE GENOMIC DNA]</scope>
    <source>
        <strain evidence="2 3">L12M1</strain>
    </source>
</reference>
<name>A0A3S9PA94_9BACT</name>
<feature type="domain" description="Transposase IS30-like HTH" evidence="1">
    <location>
        <begin position="20"/>
        <end position="46"/>
    </location>
</feature>
<dbReference type="EMBL" id="CP034563">
    <property type="protein sequence ID" value="AZQ65087.1"/>
    <property type="molecule type" value="Genomic_DNA"/>
</dbReference>
<dbReference type="OrthoDB" id="990404at2"/>
<evidence type="ECO:0000313" key="2">
    <source>
        <dbReference type="EMBL" id="AZQ65087.1"/>
    </source>
</evidence>